<keyword evidence="7 15" id="KW-0548">Nucleotidyltransferase</keyword>
<protein>
    <recommendedName>
        <fullName evidence="15">Riboflavin biosynthesis protein</fullName>
    </recommendedName>
    <domain>
        <recommendedName>
            <fullName evidence="15">Riboflavin kinase</fullName>
            <ecNumber evidence="15">2.7.1.26</ecNumber>
        </recommendedName>
        <alternativeName>
            <fullName evidence="15">Flavokinase</fullName>
        </alternativeName>
    </domain>
    <domain>
        <recommendedName>
            <fullName evidence="15">FMN adenylyltransferase</fullName>
            <ecNumber evidence="15">2.7.7.2</ecNumber>
        </recommendedName>
        <alternativeName>
            <fullName evidence="15">FAD pyrophosphorylase</fullName>
        </alternativeName>
        <alternativeName>
            <fullName evidence="15">FAD synthase</fullName>
        </alternativeName>
    </domain>
</protein>
<evidence type="ECO:0000256" key="4">
    <source>
        <dbReference type="ARBA" id="ARBA00022630"/>
    </source>
</evidence>
<dbReference type="CDD" id="cd02064">
    <property type="entry name" value="FAD_synthetase_N"/>
    <property type="match status" value="1"/>
</dbReference>
<dbReference type="GO" id="GO:0005524">
    <property type="term" value="F:ATP binding"/>
    <property type="evidence" value="ECO:0007669"/>
    <property type="project" value="UniProtKB-UniRule"/>
</dbReference>
<proteinExistence type="inferred from homology"/>
<evidence type="ECO:0000256" key="9">
    <source>
        <dbReference type="ARBA" id="ARBA00022777"/>
    </source>
</evidence>
<dbReference type="GO" id="GO:0006747">
    <property type="term" value="P:FAD biosynthetic process"/>
    <property type="evidence" value="ECO:0007669"/>
    <property type="project" value="UniProtKB-UniRule"/>
</dbReference>
<keyword evidence="11 15" id="KW-0067">ATP-binding</keyword>
<comment type="pathway">
    <text evidence="2 15">Cofactor biosynthesis; FAD biosynthesis; FAD from FMN: step 1/1.</text>
</comment>
<dbReference type="InterPro" id="IPR015865">
    <property type="entry name" value="Riboflavin_kinase_bac/euk"/>
</dbReference>
<dbReference type="eggNOG" id="COG0196">
    <property type="taxonomic scope" value="Bacteria"/>
</dbReference>
<evidence type="ECO:0000259" key="16">
    <source>
        <dbReference type="SMART" id="SM00904"/>
    </source>
</evidence>
<evidence type="ECO:0000256" key="7">
    <source>
        <dbReference type="ARBA" id="ARBA00022695"/>
    </source>
</evidence>
<evidence type="ECO:0000313" key="18">
    <source>
        <dbReference type="Proteomes" id="UP000051264"/>
    </source>
</evidence>
<evidence type="ECO:0000256" key="2">
    <source>
        <dbReference type="ARBA" id="ARBA00004726"/>
    </source>
</evidence>
<dbReference type="Pfam" id="PF06574">
    <property type="entry name" value="FAD_syn"/>
    <property type="match status" value="1"/>
</dbReference>
<dbReference type="EMBL" id="AZEX01000044">
    <property type="protein sequence ID" value="KRL59582.1"/>
    <property type="molecule type" value="Genomic_DNA"/>
</dbReference>
<dbReference type="InterPro" id="IPR002606">
    <property type="entry name" value="Riboflavin_kinase_bac"/>
</dbReference>
<keyword evidence="4 15" id="KW-0285">Flavoprotein</keyword>
<evidence type="ECO:0000256" key="5">
    <source>
        <dbReference type="ARBA" id="ARBA00022643"/>
    </source>
</evidence>
<dbReference type="Gene3D" id="2.40.30.30">
    <property type="entry name" value="Riboflavin kinase-like"/>
    <property type="match status" value="1"/>
</dbReference>
<evidence type="ECO:0000256" key="1">
    <source>
        <dbReference type="ARBA" id="ARBA00002121"/>
    </source>
</evidence>
<comment type="catalytic activity">
    <reaction evidence="13 15">
        <text>riboflavin + ATP = FMN + ADP + H(+)</text>
        <dbReference type="Rhea" id="RHEA:14357"/>
        <dbReference type="ChEBI" id="CHEBI:15378"/>
        <dbReference type="ChEBI" id="CHEBI:30616"/>
        <dbReference type="ChEBI" id="CHEBI:57986"/>
        <dbReference type="ChEBI" id="CHEBI:58210"/>
        <dbReference type="ChEBI" id="CHEBI:456216"/>
        <dbReference type="EC" id="2.7.1.26"/>
    </reaction>
</comment>
<dbReference type="InterPro" id="IPR023465">
    <property type="entry name" value="Riboflavin_kinase_dom_sf"/>
</dbReference>
<dbReference type="AlphaFoldDB" id="A0A0R1RT72"/>
<dbReference type="SUPFAM" id="SSF82114">
    <property type="entry name" value="Riboflavin kinase-like"/>
    <property type="match status" value="1"/>
</dbReference>
<dbReference type="GO" id="GO:0009231">
    <property type="term" value="P:riboflavin biosynthetic process"/>
    <property type="evidence" value="ECO:0007669"/>
    <property type="project" value="InterPro"/>
</dbReference>
<dbReference type="InterPro" id="IPR023468">
    <property type="entry name" value="Riboflavin_kinase"/>
</dbReference>
<keyword evidence="9 15" id="KW-0418">Kinase</keyword>
<dbReference type="GO" id="GO:0008531">
    <property type="term" value="F:riboflavin kinase activity"/>
    <property type="evidence" value="ECO:0007669"/>
    <property type="project" value="UniProtKB-UniRule"/>
</dbReference>
<evidence type="ECO:0000256" key="10">
    <source>
        <dbReference type="ARBA" id="ARBA00022827"/>
    </source>
</evidence>
<dbReference type="SUPFAM" id="SSF52374">
    <property type="entry name" value="Nucleotidylyl transferase"/>
    <property type="match status" value="1"/>
</dbReference>
<dbReference type="InterPro" id="IPR015864">
    <property type="entry name" value="FAD_synthase"/>
</dbReference>
<accession>A0A0R1RT72</accession>
<dbReference type="Gene3D" id="3.40.50.620">
    <property type="entry name" value="HUPs"/>
    <property type="match status" value="1"/>
</dbReference>
<dbReference type="EC" id="2.7.1.26" evidence="15"/>
<dbReference type="InterPro" id="IPR014729">
    <property type="entry name" value="Rossmann-like_a/b/a_fold"/>
</dbReference>
<comment type="caution">
    <text evidence="17">The sequence shown here is derived from an EMBL/GenBank/DDBJ whole genome shotgun (WGS) entry which is preliminary data.</text>
</comment>
<keyword evidence="8 15" id="KW-0547">Nucleotide-binding</keyword>
<dbReference type="PANTHER" id="PTHR22749:SF6">
    <property type="entry name" value="RIBOFLAVIN KINASE"/>
    <property type="match status" value="1"/>
</dbReference>
<dbReference type="PATRIC" id="fig|1423747.3.peg.1569"/>
<evidence type="ECO:0000256" key="12">
    <source>
        <dbReference type="ARBA" id="ARBA00023268"/>
    </source>
</evidence>
<dbReference type="EC" id="2.7.7.2" evidence="15"/>
<dbReference type="UniPathway" id="UPA00276">
    <property type="reaction ID" value="UER00406"/>
</dbReference>
<dbReference type="PIRSF" id="PIRSF004491">
    <property type="entry name" value="FAD_Synth"/>
    <property type="match status" value="1"/>
</dbReference>
<evidence type="ECO:0000256" key="8">
    <source>
        <dbReference type="ARBA" id="ARBA00022741"/>
    </source>
</evidence>
<comment type="similarity">
    <text evidence="15">Belongs to the ribF family.</text>
</comment>
<keyword evidence="12" id="KW-0511">Multifunctional enzyme</keyword>
<dbReference type="Proteomes" id="UP000051264">
    <property type="component" value="Unassembled WGS sequence"/>
</dbReference>
<evidence type="ECO:0000256" key="6">
    <source>
        <dbReference type="ARBA" id="ARBA00022679"/>
    </source>
</evidence>
<dbReference type="GO" id="GO:0003919">
    <property type="term" value="F:FMN adenylyltransferase activity"/>
    <property type="evidence" value="ECO:0007669"/>
    <property type="project" value="UniProtKB-UniRule"/>
</dbReference>
<evidence type="ECO:0000313" key="17">
    <source>
        <dbReference type="EMBL" id="KRL59582.1"/>
    </source>
</evidence>
<evidence type="ECO:0000256" key="15">
    <source>
        <dbReference type="PIRNR" id="PIRNR004491"/>
    </source>
</evidence>
<dbReference type="Pfam" id="PF01687">
    <property type="entry name" value="Flavokinase"/>
    <property type="match status" value="1"/>
</dbReference>
<evidence type="ECO:0000256" key="11">
    <source>
        <dbReference type="ARBA" id="ARBA00022840"/>
    </source>
</evidence>
<dbReference type="OrthoDB" id="9803667at2"/>
<comment type="catalytic activity">
    <reaction evidence="14 15">
        <text>FMN + ATP + H(+) = FAD + diphosphate</text>
        <dbReference type="Rhea" id="RHEA:17237"/>
        <dbReference type="ChEBI" id="CHEBI:15378"/>
        <dbReference type="ChEBI" id="CHEBI:30616"/>
        <dbReference type="ChEBI" id="CHEBI:33019"/>
        <dbReference type="ChEBI" id="CHEBI:57692"/>
        <dbReference type="ChEBI" id="CHEBI:58210"/>
        <dbReference type="EC" id="2.7.7.2"/>
    </reaction>
</comment>
<dbReference type="NCBIfam" id="TIGR00083">
    <property type="entry name" value="ribF"/>
    <property type="match status" value="1"/>
</dbReference>
<dbReference type="GO" id="GO:0009398">
    <property type="term" value="P:FMN biosynthetic process"/>
    <property type="evidence" value="ECO:0007669"/>
    <property type="project" value="UniProtKB-UniRule"/>
</dbReference>
<dbReference type="FunFam" id="2.40.30.30:FF:000003">
    <property type="entry name" value="Riboflavin biosynthesis protein"/>
    <property type="match status" value="1"/>
</dbReference>
<sequence>MQVIELVHPYAPTQIKPTPVVLALGFFDGVHRAHQAVIETAQKVARKKKMPLAVMTFNIHPAIVYRHVNEASFRYLSTTERKQELMADLGVDILYVVHFNPAFAKLAPQAFVDQYLVALHADTVVAGFDYTYGQRAVANMQTLASFAQDRFEIVTVAEHDYQGTKIGSTLIREELDRGQIDAANQLLGYIYRTTGEVVHGEARGRELGFPTANIAATQPERLPGIGIYAVRMFVRDQWYLGMASIGRNVTFHDDNPVTVEINLLDFNGDIYDETVKVEWHHYLRGEVKFESAAQLIEQLHQDKADTRAYFKELEG</sequence>
<evidence type="ECO:0000256" key="3">
    <source>
        <dbReference type="ARBA" id="ARBA00005201"/>
    </source>
</evidence>
<name>A0A0R1RT72_9LACO</name>
<keyword evidence="6 15" id="KW-0808">Transferase</keyword>
<keyword evidence="5 15" id="KW-0288">FMN</keyword>
<dbReference type="STRING" id="1423747.FC69_GL001541"/>
<keyword evidence="10 15" id="KW-0274">FAD</keyword>
<comment type="pathway">
    <text evidence="3 15">Cofactor biosynthesis; FMN biosynthesis; FMN from riboflavin (ATP route): step 1/1.</text>
</comment>
<evidence type="ECO:0000256" key="14">
    <source>
        <dbReference type="ARBA" id="ARBA00049494"/>
    </source>
</evidence>
<gene>
    <name evidence="17" type="ORF">FC69_GL001541</name>
</gene>
<reference evidence="17 18" key="1">
    <citation type="journal article" date="2015" name="Genome Announc.">
        <title>Expanding the biotechnology potential of lactobacilli through comparative genomics of 213 strains and associated genera.</title>
        <authorList>
            <person name="Sun Z."/>
            <person name="Harris H.M."/>
            <person name="McCann A."/>
            <person name="Guo C."/>
            <person name="Argimon S."/>
            <person name="Zhang W."/>
            <person name="Yang X."/>
            <person name="Jeffery I.B."/>
            <person name="Cooney J.C."/>
            <person name="Kagawa T.F."/>
            <person name="Liu W."/>
            <person name="Song Y."/>
            <person name="Salvetti E."/>
            <person name="Wrobel A."/>
            <person name="Rasinkangas P."/>
            <person name="Parkhill J."/>
            <person name="Rea M.C."/>
            <person name="O'Sullivan O."/>
            <person name="Ritari J."/>
            <person name="Douillard F.P."/>
            <person name="Paul Ross R."/>
            <person name="Yang R."/>
            <person name="Briner A.E."/>
            <person name="Felis G.E."/>
            <person name="de Vos W.M."/>
            <person name="Barrangou R."/>
            <person name="Klaenhammer T.R."/>
            <person name="Caufield P.W."/>
            <person name="Cui Y."/>
            <person name="Zhang H."/>
            <person name="O'Toole P.W."/>
        </authorList>
    </citation>
    <scope>NUCLEOTIDE SEQUENCE [LARGE SCALE GENOMIC DNA]</scope>
    <source>
        <strain evidence="17 18">DSM 14340</strain>
    </source>
</reference>
<evidence type="ECO:0000256" key="13">
    <source>
        <dbReference type="ARBA" id="ARBA00047880"/>
    </source>
</evidence>
<dbReference type="PANTHER" id="PTHR22749">
    <property type="entry name" value="RIBOFLAVIN KINASE/FMN ADENYLYLTRANSFERASE"/>
    <property type="match status" value="1"/>
</dbReference>
<comment type="function">
    <text evidence="1">Catalyzes the phosphorylation of riboflavin to FMN followed by the adenylation of FMN to FAD.</text>
</comment>
<feature type="domain" description="Riboflavin kinase" evidence="16">
    <location>
        <begin position="186"/>
        <end position="311"/>
    </location>
</feature>
<dbReference type="SMART" id="SM00904">
    <property type="entry name" value="Flavokinase"/>
    <property type="match status" value="1"/>
</dbReference>
<dbReference type="RefSeq" id="WP_025082873.1">
    <property type="nucleotide sequence ID" value="NZ_AZEX01000044.1"/>
</dbReference>
<dbReference type="UniPathway" id="UPA00277">
    <property type="reaction ID" value="UER00407"/>
</dbReference>
<dbReference type="FunFam" id="3.40.50.620:FF:000021">
    <property type="entry name" value="Riboflavin biosynthesis protein"/>
    <property type="match status" value="1"/>
</dbReference>
<organism evidence="17 18">
    <name type="scientific">Latilactobacillus fuchuensis DSM 14340 = JCM 11249</name>
    <dbReference type="NCBI Taxonomy" id="1423747"/>
    <lineage>
        <taxon>Bacteria</taxon>
        <taxon>Bacillati</taxon>
        <taxon>Bacillota</taxon>
        <taxon>Bacilli</taxon>
        <taxon>Lactobacillales</taxon>
        <taxon>Lactobacillaceae</taxon>
        <taxon>Latilactobacillus</taxon>
    </lineage>
</organism>